<dbReference type="STRING" id="1619313.EM595_1987"/>
<sequence>MQAKIFTKTATCPQVNVKRVICFKSLPLRFSRQDEMPLQRIKCHYVLPQPLINKAINGIFK</sequence>
<dbReference type="PATRIC" id="fig|1619313.3.peg.2060"/>
<name>A0A0U5EAG5_9GAMM</name>
<organism evidence="1 2">
    <name type="scientific">Duffyella gerundensis</name>
    <dbReference type="NCBI Taxonomy" id="1619313"/>
    <lineage>
        <taxon>Bacteria</taxon>
        <taxon>Pseudomonadati</taxon>
        <taxon>Pseudomonadota</taxon>
        <taxon>Gammaproteobacteria</taxon>
        <taxon>Enterobacterales</taxon>
        <taxon>Erwiniaceae</taxon>
        <taxon>Duffyella</taxon>
    </lineage>
</organism>
<dbReference type="EMBL" id="LN907827">
    <property type="protein sequence ID" value="CUU24221.1"/>
    <property type="molecule type" value="Genomic_DNA"/>
</dbReference>
<dbReference type="AlphaFoldDB" id="A0A0U5EAG5"/>
<reference evidence="2" key="1">
    <citation type="submission" date="2015-11" db="EMBL/GenBank/DDBJ databases">
        <authorList>
            <person name="Blom J."/>
        </authorList>
    </citation>
    <scope>NUCLEOTIDE SEQUENCE [LARGE SCALE GENOMIC DNA]</scope>
</reference>
<evidence type="ECO:0000313" key="2">
    <source>
        <dbReference type="Proteomes" id="UP000059419"/>
    </source>
</evidence>
<dbReference type="KEGG" id="ege:EM595_1987"/>
<proteinExistence type="predicted"/>
<dbReference type="Proteomes" id="UP000059419">
    <property type="component" value="Chromosome 1"/>
</dbReference>
<evidence type="ECO:0000313" key="1">
    <source>
        <dbReference type="EMBL" id="CUU24221.1"/>
    </source>
</evidence>
<accession>A0A0U5EAG5</accession>
<gene>
    <name evidence="1" type="ORF">EM595_1987</name>
</gene>
<protein>
    <submittedName>
        <fullName evidence="1">Uncharacterized protein</fullName>
    </submittedName>
</protein>
<keyword evidence="2" id="KW-1185">Reference proteome</keyword>